<organism evidence="2 3">
    <name type="scientific">Corynebacterium lizhenjunii</name>
    <dbReference type="NCBI Taxonomy" id="2709394"/>
    <lineage>
        <taxon>Bacteria</taxon>
        <taxon>Bacillati</taxon>
        <taxon>Actinomycetota</taxon>
        <taxon>Actinomycetes</taxon>
        <taxon>Mycobacteriales</taxon>
        <taxon>Corynebacteriaceae</taxon>
        <taxon>Corynebacterium</taxon>
    </lineage>
</organism>
<gene>
    <name evidence="2" type="ORF">G7Y31_09200</name>
</gene>
<dbReference type="EMBL" id="CP064954">
    <property type="protein sequence ID" value="QPK78712.1"/>
    <property type="molecule type" value="Genomic_DNA"/>
</dbReference>
<proteinExistence type="predicted"/>
<dbReference type="GO" id="GO:0003989">
    <property type="term" value="F:acetyl-CoA carboxylase activity"/>
    <property type="evidence" value="ECO:0007669"/>
    <property type="project" value="InterPro"/>
</dbReference>
<evidence type="ECO:0000313" key="2">
    <source>
        <dbReference type="EMBL" id="QPK78712.1"/>
    </source>
</evidence>
<reference evidence="2 3" key="1">
    <citation type="submission" date="2020-11" db="EMBL/GenBank/DDBJ databases">
        <title>Corynebacterium sp. ZJ-599.</title>
        <authorList>
            <person name="Zhou J."/>
        </authorList>
    </citation>
    <scope>NUCLEOTIDE SEQUENCE [LARGE SCALE GENOMIC DNA]</scope>
    <source>
        <strain evidence="2 3">ZJ-599</strain>
    </source>
</reference>
<protein>
    <submittedName>
        <fullName evidence="2">Acyl-CoA carboxylase subunit epsilon</fullName>
    </submittedName>
</protein>
<dbReference type="GO" id="GO:0004658">
    <property type="term" value="F:propionyl-CoA carboxylase activity"/>
    <property type="evidence" value="ECO:0007669"/>
    <property type="project" value="InterPro"/>
</dbReference>
<dbReference type="Proteomes" id="UP000594681">
    <property type="component" value="Chromosome"/>
</dbReference>
<accession>A0A7T0KDS1</accession>
<keyword evidence="3" id="KW-1185">Reference proteome</keyword>
<evidence type="ECO:0000313" key="3">
    <source>
        <dbReference type="Proteomes" id="UP000594681"/>
    </source>
</evidence>
<dbReference type="KEGG" id="cliz:G7Y31_09200"/>
<dbReference type="AlphaFoldDB" id="A0A7T0KDS1"/>
<feature type="region of interest" description="Disordered" evidence="1">
    <location>
        <begin position="32"/>
        <end position="54"/>
    </location>
</feature>
<dbReference type="RefSeq" id="WP_165009762.1">
    <property type="nucleotide sequence ID" value="NZ_CP064954.1"/>
</dbReference>
<sequence length="54" mass="6128">MNQPLFSITNGNPAEEDVAALSAVLLQLRTATERETTSKERRAERAPLRHVQFY</sequence>
<dbReference type="InterPro" id="IPR032716">
    <property type="entry name" value="ACC_epsilon"/>
</dbReference>
<feature type="compositionally biased region" description="Basic and acidic residues" evidence="1">
    <location>
        <begin position="32"/>
        <end position="47"/>
    </location>
</feature>
<name>A0A7T0KDS1_9CORY</name>
<dbReference type="Pfam" id="PF13822">
    <property type="entry name" value="ACC_epsilon"/>
    <property type="match status" value="1"/>
</dbReference>
<evidence type="ECO:0000256" key="1">
    <source>
        <dbReference type="SAM" id="MobiDB-lite"/>
    </source>
</evidence>